<dbReference type="Gene3D" id="1.25.40.10">
    <property type="entry name" value="Tetratricopeptide repeat domain"/>
    <property type="match status" value="1"/>
</dbReference>
<dbReference type="InterPro" id="IPR011990">
    <property type="entry name" value="TPR-like_helical_dom_sf"/>
</dbReference>
<organism evidence="2 3">
    <name type="scientific">Saccharicrinis fermentans DSM 9555 = JCM 21142</name>
    <dbReference type="NCBI Taxonomy" id="869213"/>
    <lineage>
        <taxon>Bacteria</taxon>
        <taxon>Pseudomonadati</taxon>
        <taxon>Bacteroidota</taxon>
        <taxon>Bacteroidia</taxon>
        <taxon>Marinilabiliales</taxon>
        <taxon>Marinilabiliaceae</taxon>
        <taxon>Saccharicrinis</taxon>
    </lineage>
</organism>
<reference evidence="2 3" key="1">
    <citation type="journal article" date="2014" name="Genome Announc.">
        <title>Draft Genome Sequence of Cytophaga fermentans JCM 21142T, a Facultative Anaerobe Isolated from Marine Mud.</title>
        <authorList>
            <person name="Starns D."/>
            <person name="Oshima K."/>
            <person name="Suda W."/>
            <person name="Iino T."/>
            <person name="Yuki M."/>
            <person name="Inoue J."/>
            <person name="Kitamura K."/>
            <person name="Iida T."/>
            <person name="Darby A."/>
            <person name="Hattori M."/>
            <person name="Ohkuma M."/>
        </authorList>
    </citation>
    <scope>NUCLEOTIDE SEQUENCE [LARGE SCALE GENOMIC DNA]</scope>
    <source>
        <strain evidence="2 3">JCM 21142</strain>
    </source>
</reference>
<dbReference type="STRING" id="869213.GCA_000517085_02167"/>
<gene>
    <name evidence="2" type="ORF">JCM21142_93585</name>
</gene>
<feature type="repeat" description="TPR" evidence="1">
    <location>
        <begin position="282"/>
        <end position="315"/>
    </location>
</feature>
<dbReference type="Proteomes" id="UP000019402">
    <property type="component" value="Unassembled WGS sequence"/>
</dbReference>
<dbReference type="eggNOG" id="COG2956">
    <property type="taxonomic scope" value="Bacteria"/>
</dbReference>
<accession>W7Y1V9</accession>
<sequence>MKKHIALWGILLLCLGTFVKGENTYPSEKDSIECLKQFSIYSLNLKKKMYDYAVEPWNYMFTNCPQTSVKLYADGVKLYDHYYKTAKTEERKSEIVDTIMMIYDQRLQYFSSHPKYSEGWILGRKALDLMKYKRGQAQAMKDAYEWFTRSFELQGDKSEDAILFTWLKTSKSLLDHGDLNSQQFLNDFLTISSVLDIQLAKASAKVKPRILQIRQGCEDLLVKSGAGECAVIEPLLTDQLNADSENPENITRIITLLDKLECNKSAFYAGVVEKNYTLNPSHISAHHLAKMFVKKGDFTKAIEYYNKAIESCEGDEARSLYYYELAVLEFAHNKNYPSAVKFAQKSISLKGDWGKPYLLLGNIYAAGSKNYGNDEFEHATVYWVVIDHFSKAKQIDPECAPEAEEQIALYSKYIPDQESGFFHGLQEGDSYKLGDWINESTIVRFR</sequence>
<keyword evidence="1" id="KW-0802">TPR repeat</keyword>
<name>W7Y1V9_9BACT</name>
<dbReference type="OrthoDB" id="1522899at2"/>
<proteinExistence type="predicted"/>
<evidence type="ECO:0000313" key="3">
    <source>
        <dbReference type="Proteomes" id="UP000019402"/>
    </source>
</evidence>
<dbReference type="AlphaFoldDB" id="W7Y1V9"/>
<dbReference type="SUPFAM" id="SSF48452">
    <property type="entry name" value="TPR-like"/>
    <property type="match status" value="1"/>
</dbReference>
<evidence type="ECO:0000256" key="1">
    <source>
        <dbReference type="PROSITE-ProRule" id="PRU00339"/>
    </source>
</evidence>
<protein>
    <submittedName>
        <fullName evidence="2">Capsular polysaccharide biosynthesis protein</fullName>
    </submittedName>
</protein>
<keyword evidence="3" id="KW-1185">Reference proteome</keyword>
<dbReference type="EMBL" id="BAMD01000058">
    <property type="protein sequence ID" value="GAF04865.1"/>
    <property type="molecule type" value="Genomic_DNA"/>
</dbReference>
<comment type="caution">
    <text evidence="2">The sequence shown here is derived from an EMBL/GenBank/DDBJ whole genome shotgun (WGS) entry which is preliminary data.</text>
</comment>
<dbReference type="RefSeq" id="WP_052343149.1">
    <property type="nucleotide sequence ID" value="NZ_BAMD01000058.1"/>
</dbReference>
<dbReference type="InterPro" id="IPR019734">
    <property type="entry name" value="TPR_rpt"/>
</dbReference>
<dbReference type="PROSITE" id="PS50005">
    <property type="entry name" value="TPR"/>
    <property type="match status" value="1"/>
</dbReference>
<evidence type="ECO:0000313" key="2">
    <source>
        <dbReference type="EMBL" id="GAF04865.1"/>
    </source>
</evidence>
<dbReference type="SMART" id="SM00028">
    <property type="entry name" value="TPR"/>
    <property type="match status" value="2"/>
</dbReference>